<evidence type="ECO:0000256" key="11">
    <source>
        <dbReference type="ARBA" id="ARBA00023160"/>
    </source>
</evidence>
<keyword evidence="3" id="KW-0444">Lipid biosynthesis</keyword>
<feature type="domain" description="Fatty acid desaturase" evidence="13">
    <location>
        <begin position="89"/>
        <end position="320"/>
    </location>
</feature>
<keyword evidence="10 12" id="KW-0472">Membrane</keyword>
<comment type="similarity">
    <text evidence="2">Belongs to the fatty acid desaturase type 2 family.</text>
</comment>
<reference evidence="14 15" key="1">
    <citation type="submission" date="2021-09" db="EMBL/GenBank/DDBJ databases">
        <title>Lysobacter sp. 13A isolated from the river sediment.</title>
        <authorList>
            <person name="Liu H."/>
            <person name="Li S."/>
            <person name="Mao S."/>
        </authorList>
    </citation>
    <scope>NUCLEOTIDE SEQUENCE [LARGE SCALE GENOMIC DNA]</scope>
    <source>
        <strain evidence="14 15">13A</strain>
    </source>
</reference>
<evidence type="ECO:0000256" key="2">
    <source>
        <dbReference type="ARBA" id="ARBA00008749"/>
    </source>
</evidence>
<dbReference type="PRINTS" id="PR00075">
    <property type="entry name" value="FACDDSATRASE"/>
</dbReference>
<feature type="transmembrane region" description="Helical" evidence="12">
    <location>
        <begin position="237"/>
        <end position="259"/>
    </location>
</feature>
<dbReference type="InterPro" id="IPR005804">
    <property type="entry name" value="FA_desaturase_dom"/>
</dbReference>
<feature type="transmembrane region" description="Helical" evidence="12">
    <location>
        <begin position="207"/>
        <end position="225"/>
    </location>
</feature>
<dbReference type="CDD" id="cd03505">
    <property type="entry name" value="Delta9-FADS-like"/>
    <property type="match status" value="1"/>
</dbReference>
<proteinExistence type="inferred from homology"/>
<evidence type="ECO:0000256" key="4">
    <source>
        <dbReference type="ARBA" id="ARBA00022692"/>
    </source>
</evidence>
<evidence type="ECO:0000259" key="13">
    <source>
        <dbReference type="Pfam" id="PF00487"/>
    </source>
</evidence>
<keyword evidence="11" id="KW-0275">Fatty acid biosynthesis</keyword>
<evidence type="ECO:0000256" key="6">
    <source>
        <dbReference type="ARBA" id="ARBA00022989"/>
    </source>
</evidence>
<dbReference type="Pfam" id="PF00487">
    <property type="entry name" value="FA_desaturase"/>
    <property type="match status" value="1"/>
</dbReference>
<dbReference type="InterPro" id="IPR015876">
    <property type="entry name" value="Acyl-CoA_DS"/>
</dbReference>
<keyword evidence="5" id="KW-0276">Fatty acid metabolism</keyword>
<keyword evidence="8" id="KW-0408">Iron</keyword>
<dbReference type="PANTHER" id="PTHR11351:SF31">
    <property type="entry name" value="DESATURASE 1, ISOFORM A-RELATED"/>
    <property type="match status" value="1"/>
</dbReference>
<comment type="subcellular location">
    <subcellularLocation>
        <location evidence="1">Membrane</location>
        <topology evidence="1">Multi-pass membrane protein</topology>
    </subcellularLocation>
</comment>
<dbReference type="RefSeq" id="WP_255591609.1">
    <property type="nucleotide sequence ID" value="NZ_JAINZW010000004.1"/>
</dbReference>
<protein>
    <submittedName>
        <fullName evidence="14">Acyl-CoA desaturase</fullName>
    </submittedName>
</protein>
<gene>
    <name evidence="14" type="ORF">K6753_09320</name>
</gene>
<keyword evidence="9" id="KW-0443">Lipid metabolism</keyword>
<evidence type="ECO:0000313" key="15">
    <source>
        <dbReference type="Proteomes" id="UP001430954"/>
    </source>
</evidence>
<keyword evidence="4 12" id="KW-0812">Transmembrane</keyword>
<dbReference type="Proteomes" id="UP001430954">
    <property type="component" value="Unassembled WGS sequence"/>
</dbReference>
<feature type="transmembrane region" description="Helical" evidence="12">
    <location>
        <begin position="89"/>
        <end position="109"/>
    </location>
</feature>
<dbReference type="PANTHER" id="PTHR11351">
    <property type="entry name" value="ACYL-COA DESATURASE"/>
    <property type="match status" value="1"/>
</dbReference>
<evidence type="ECO:0000256" key="7">
    <source>
        <dbReference type="ARBA" id="ARBA00023002"/>
    </source>
</evidence>
<evidence type="ECO:0000256" key="10">
    <source>
        <dbReference type="ARBA" id="ARBA00023136"/>
    </source>
</evidence>
<evidence type="ECO:0000256" key="9">
    <source>
        <dbReference type="ARBA" id="ARBA00023098"/>
    </source>
</evidence>
<dbReference type="EMBL" id="JAINZW010000004">
    <property type="protein sequence ID" value="MBZ4039735.1"/>
    <property type="molecule type" value="Genomic_DNA"/>
</dbReference>
<evidence type="ECO:0000256" key="8">
    <source>
        <dbReference type="ARBA" id="ARBA00023004"/>
    </source>
</evidence>
<name>A0ABS7T7A0_9GAMM</name>
<evidence type="ECO:0000256" key="5">
    <source>
        <dbReference type="ARBA" id="ARBA00022832"/>
    </source>
</evidence>
<comment type="caution">
    <text evidence="14">The sequence shown here is derived from an EMBL/GenBank/DDBJ whole genome shotgun (WGS) entry which is preliminary data.</text>
</comment>
<sequence>MDLPAAPPNPATDADAETSSGAGFVAYTPPAAPVTPPTGVLARIRAWFDTSGEVDDGPDADRVDWLRAVPFIGLHLACLAVFWVGVSPVAVAVAVALYAVRMFALTGFYHRYFSHRTFRTSRAMQFVFALIGASSVQRGPLWWAAHHRNHHRHTETELDPHSPTVHGFWRSHVLWFLTPRGFRTHWERIPDLAAYPELRWLDRYDTLVPVLLAGALYGLGALLESTAPQLGTSGGQMLVWGFFVSTVVLFHATVTINSLSHVYGSRRFDTRDDSRNNLWLALITFGEGWHNNHHFFPGTARQGFRWWEIDLTWYGLRALAAVGLVRDLKPIPEWVLAKARA</sequence>
<evidence type="ECO:0000256" key="1">
    <source>
        <dbReference type="ARBA" id="ARBA00004141"/>
    </source>
</evidence>
<keyword evidence="15" id="KW-1185">Reference proteome</keyword>
<organism evidence="14 15">
    <name type="scientific">Novilysobacter selenitireducens</name>
    <dbReference type="NCBI Taxonomy" id="2872639"/>
    <lineage>
        <taxon>Bacteria</taxon>
        <taxon>Pseudomonadati</taxon>
        <taxon>Pseudomonadota</taxon>
        <taxon>Gammaproteobacteria</taxon>
        <taxon>Lysobacterales</taxon>
        <taxon>Lysobacteraceae</taxon>
        <taxon>Novilysobacter</taxon>
    </lineage>
</organism>
<evidence type="ECO:0000313" key="14">
    <source>
        <dbReference type="EMBL" id="MBZ4039735.1"/>
    </source>
</evidence>
<keyword evidence="6 12" id="KW-1133">Transmembrane helix</keyword>
<keyword evidence="7" id="KW-0560">Oxidoreductase</keyword>
<evidence type="ECO:0000256" key="3">
    <source>
        <dbReference type="ARBA" id="ARBA00022516"/>
    </source>
</evidence>
<evidence type="ECO:0000256" key="12">
    <source>
        <dbReference type="SAM" id="Phobius"/>
    </source>
</evidence>
<accession>A0ABS7T7A0</accession>